<dbReference type="AlphaFoldDB" id="A0A0C1U2V1"/>
<keyword evidence="2" id="KW-1185">Reference proteome</keyword>
<proteinExistence type="predicted"/>
<accession>A0A0C1U2V1</accession>
<dbReference type="EMBL" id="AYSO01000015">
    <property type="protein sequence ID" value="KIE47179.1"/>
    <property type="molecule type" value="Genomic_DNA"/>
</dbReference>
<comment type="caution">
    <text evidence="1">The sequence shown here is derived from an EMBL/GenBank/DDBJ whole genome shotgun (WGS) entry which is preliminary data.</text>
</comment>
<dbReference type="OrthoDB" id="1919708at2"/>
<protein>
    <submittedName>
        <fullName evidence="1">Uncharacterized protein</fullName>
    </submittedName>
</protein>
<dbReference type="Proteomes" id="UP000031366">
    <property type="component" value="Unassembled WGS sequence"/>
</dbReference>
<dbReference type="RefSeq" id="WP_039632369.1">
    <property type="nucleotide sequence ID" value="NZ_AYSO01000015.1"/>
</dbReference>
<evidence type="ECO:0000313" key="2">
    <source>
        <dbReference type="Proteomes" id="UP000031366"/>
    </source>
</evidence>
<gene>
    <name evidence="1" type="ORF">U732_1398</name>
</gene>
<reference evidence="1 2" key="1">
    <citation type="journal article" date="2015" name="Infect. Genet. Evol.">
        <title>Genomic sequences of six botulinum neurotoxin-producing strains representing three clostridial species illustrate the mobility and diversity of botulinum neurotoxin genes.</title>
        <authorList>
            <person name="Smith T.J."/>
            <person name="Hill K.K."/>
            <person name="Xie G."/>
            <person name="Foley B.T."/>
            <person name="Williamson C.H."/>
            <person name="Foster J.T."/>
            <person name="Johnson S.L."/>
            <person name="Chertkov O."/>
            <person name="Teshima H."/>
            <person name="Gibbons H.S."/>
            <person name="Johnsky L.A."/>
            <person name="Karavis M.A."/>
            <person name="Smith L.A."/>
        </authorList>
    </citation>
    <scope>NUCLEOTIDE SEQUENCE [LARGE SCALE GENOMIC DNA]</scope>
    <source>
        <strain evidence="1 2">CDC 2741</strain>
    </source>
</reference>
<name>A0A0C1U2V1_9CLOT</name>
<organism evidence="1 2">
    <name type="scientific">Clostridium argentinense CDC 2741</name>
    <dbReference type="NCBI Taxonomy" id="1418104"/>
    <lineage>
        <taxon>Bacteria</taxon>
        <taxon>Bacillati</taxon>
        <taxon>Bacillota</taxon>
        <taxon>Clostridia</taxon>
        <taxon>Eubacteriales</taxon>
        <taxon>Clostridiaceae</taxon>
        <taxon>Clostridium</taxon>
    </lineage>
</organism>
<evidence type="ECO:0000313" key="1">
    <source>
        <dbReference type="EMBL" id="KIE47179.1"/>
    </source>
</evidence>
<sequence length="123" mass="14468">MMIKLTVKNLINLGLWGRLCEYKGWDKHIVRDGLISVDSEVEFDDEFLKKDVVPIDQLKMFLFNINSDVAVYCGIMLARDLEDAKLRIGTIHNVIKINTIEEITKEQLYNFKNMHHVLYRKQL</sequence>